<name>A0AAN9JPP8_CLITE</name>
<feature type="domain" description="DYW" evidence="4">
    <location>
        <begin position="803"/>
        <end position="895"/>
    </location>
</feature>
<dbReference type="PROSITE" id="PS51375">
    <property type="entry name" value="PPR"/>
    <property type="match status" value="7"/>
</dbReference>
<dbReference type="InterPro" id="IPR032867">
    <property type="entry name" value="DYW_dom"/>
</dbReference>
<evidence type="ECO:0000313" key="5">
    <source>
        <dbReference type="EMBL" id="KAK7302967.1"/>
    </source>
</evidence>
<dbReference type="FunFam" id="1.25.40.10:FF:000090">
    <property type="entry name" value="Pentatricopeptide repeat-containing protein, chloroplastic"/>
    <property type="match status" value="1"/>
</dbReference>
<keyword evidence="6" id="KW-1185">Reference proteome</keyword>
<evidence type="ECO:0000259" key="4">
    <source>
        <dbReference type="Pfam" id="PF14432"/>
    </source>
</evidence>
<feature type="repeat" description="PPR" evidence="3">
    <location>
        <begin position="356"/>
        <end position="386"/>
    </location>
</feature>
<feature type="repeat" description="PPR" evidence="3">
    <location>
        <begin position="387"/>
        <end position="421"/>
    </location>
</feature>
<evidence type="ECO:0000256" key="1">
    <source>
        <dbReference type="ARBA" id="ARBA00006643"/>
    </source>
</evidence>
<evidence type="ECO:0000313" key="6">
    <source>
        <dbReference type="Proteomes" id="UP001359559"/>
    </source>
</evidence>
<dbReference type="Pfam" id="PF01535">
    <property type="entry name" value="PPR"/>
    <property type="match status" value="4"/>
</dbReference>
<dbReference type="EMBL" id="JAYKXN010000003">
    <property type="protein sequence ID" value="KAK7302967.1"/>
    <property type="molecule type" value="Genomic_DNA"/>
</dbReference>
<dbReference type="Pfam" id="PF13041">
    <property type="entry name" value="PPR_2"/>
    <property type="match status" value="4"/>
</dbReference>
<feature type="repeat" description="PPR" evidence="3">
    <location>
        <begin position="286"/>
        <end position="320"/>
    </location>
</feature>
<dbReference type="GO" id="GO:0003723">
    <property type="term" value="F:RNA binding"/>
    <property type="evidence" value="ECO:0007669"/>
    <property type="project" value="InterPro"/>
</dbReference>
<feature type="repeat" description="PPR" evidence="3">
    <location>
        <begin position="623"/>
        <end position="653"/>
    </location>
</feature>
<dbReference type="PANTHER" id="PTHR47926">
    <property type="entry name" value="PENTATRICOPEPTIDE REPEAT-CONTAINING PROTEIN"/>
    <property type="match status" value="1"/>
</dbReference>
<dbReference type="FunFam" id="1.25.40.10:FF:000396">
    <property type="entry name" value="Pentatricopeptide repeat-containing protein At2g36730"/>
    <property type="match status" value="1"/>
</dbReference>
<dbReference type="AlphaFoldDB" id="A0AAN9JPP8"/>
<protein>
    <recommendedName>
        <fullName evidence="4">DYW domain-containing protein</fullName>
    </recommendedName>
</protein>
<dbReference type="GO" id="GO:0008270">
    <property type="term" value="F:zinc ion binding"/>
    <property type="evidence" value="ECO:0007669"/>
    <property type="project" value="InterPro"/>
</dbReference>
<dbReference type="InterPro" id="IPR046848">
    <property type="entry name" value="E_motif"/>
</dbReference>
<feature type="repeat" description="PPR" evidence="3">
    <location>
        <begin position="588"/>
        <end position="622"/>
    </location>
</feature>
<comment type="similarity">
    <text evidence="1">Belongs to the PPR family. PCMP-H subfamily.</text>
</comment>
<dbReference type="GO" id="GO:0009451">
    <property type="term" value="P:RNA modification"/>
    <property type="evidence" value="ECO:0007669"/>
    <property type="project" value="InterPro"/>
</dbReference>
<dbReference type="InterPro" id="IPR011990">
    <property type="entry name" value="TPR-like_helical_dom_sf"/>
</dbReference>
<dbReference type="InterPro" id="IPR046960">
    <property type="entry name" value="PPR_At4g14850-like_plant"/>
</dbReference>
<accession>A0AAN9JPP8</accession>
<dbReference type="Proteomes" id="UP001359559">
    <property type="component" value="Unassembled WGS sequence"/>
</dbReference>
<dbReference type="PANTHER" id="PTHR47926:SF362">
    <property type="entry name" value="DYW DOMAIN-CONTAINING PROTEIN"/>
    <property type="match status" value="1"/>
</dbReference>
<feature type="repeat" description="PPR" evidence="3">
    <location>
        <begin position="185"/>
        <end position="219"/>
    </location>
</feature>
<evidence type="ECO:0000256" key="3">
    <source>
        <dbReference type="PROSITE-ProRule" id="PRU00708"/>
    </source>
</evidence>
<feature type="repeat" description="PPR" evidence="3">
    <location>
        <begin position="488"/>
        <end position="522"/>
    </location>
</feature>
<dbReference type="NCBIfam" id="TIGR00756">
    <property type="entry name" value="PPR"/>
    <property type="match status" value="6"/>
</dbReference>
<organism evidence="5 6">
    <name type="scientific">Clitoria ternatea</name>
    <name type="common">Butterfly pea</name>
    <dbReference type="NCBI Taxonomy" id="43366"/>
    <lineage>
        <taxon>Eukaryota</taxon>
        <taxon>Viridiplantae</taxon>
        <taxon>Streptophyta</taxon>
        <taxon>Embryophyta</taxon>
        <taxon>Tracheophyta</taxon>
        <taxon>Spermatophyta</taxon>
        <taxon>Magnoliopsida</taxon>
        <taxon>eudicotyledons</taxon>
        <taxon>Gunneridae</taxon>
        <taxon>Pentapetalae</taxon>
        <taxon>rosids</taxon>
        <taxon>fabids</taxon>
        <taxon>Fabales</taxon>
        <taxon>Fabaceae</taxon>
        <taxon>Papilionoideae</taxon>
        <taxon>50 kb inversion clade</taxon>
        <taxon>NPAAA clade</taxon>
        <taxon>indigoferoid/millettioid clade</taxon>
        <taxon>Phaseoleae</taxon>
        <taxon>Clitoria</taxon>
    </lineage>
</organism>
<dbReference type="Pfam" id="PF14432">
    <property type="entry name" value="DYW_deaminase"/>
    <property type="match status" value="1"/>
</dbReference>
<dbReference type="InterPro" id="IPR002885">
    <property type="entry name" value="PPR_rpt"/>
</dbReference>
<proteinExistence type="inferred from homology"/>
<dbReference type="FunFam" id="1.25.40.10:FF:000344">
    <property type="entry name" value="Pentatricopeptide repeat-containing protein"/>
    <property type="match status" value="1"/>
</dbReference>
<dbReference type="FunFam" id="1.25.40.10:FF:000436">
    <property type="entry name" value="Pentatricopeptide repeat-containing protein At5g39350 family"/>
    <property type="match status" value="1"/>
</dbReference>
<reference evidence="5 6" key="1">
    <citation type="submission" date="2024-01" db="EMBL/GenBank/DDBJ databases">
        <title>The genomes of 5 underutilized Papilionoideae crops provide insights into root nodulation and disease resistance.</title>
        <authorList>
            <person name="Yuan L."/>
        </authorList>
    </citation>
    <scope>NUCLEOTIDE SEQUENCE [LARGE SCALE GENOMIC DNA]</scope>
    <source>
        <strain evidence="5">LY-2023</strain>
        <tissue evidence="5">Leaf</tissue>
    </source>
</reference>
<gene>
    <name evidence="5" type="ORF">RJT34_13864</name>
</gene>
<evidence type="ECO:0000256" key="2">
    <source>
        <dbReference type="ARBA" id="ARBA00022737"/>
    </source>
</evidence>
<dbReference type="Pfam" id="PF20431">
    <property type="entry name" value="E_motif"/>
    <property type="match status" value="1"/>
</dbReference>
<dbReference type="SUPFAM" id="SSF48452">
    <property type="entry name" value="TPR-like"/>
    <property type="match status" value="1"/>
</dbReference>
<comment type="caution">
    <text evidence="5">The sequence shown here is derived from an EMBL/GenBank/DDBJ whole genome shotgun (WGS) entry which is preliminary data.</text>
</comment>
<dbReference type="Gene3D" id="1.25.40.10">
    <property type="entry name" value="Tetratricopeptide repeat domain"/>
    <property type="match status" value="6"/>
</dbReference>
<sequence length="895" mass="99881">MLVFPCSLLALPLQRHTRQNSVAHITMAISLTNFSAYPTCNSHDIDNKANCARPLNCFTFLGQSSRTCVSPSNLDVPLSTRVGASYLLHENAKICKFCEVGDVRNALELLKMSQKSELDLDTYCSILQLCAEHKCLQEGKMVHSIISSNGMPIEGGLGAKLVFMYVTCGALKEGRRIFDQLLNDKVFLWNLMMSEYAKIGDYRESIYLFKKMQKLGVKGNSYTFSCVLKCFAALGRVKECKRIHGYIYRLGFGSYNTVVNSLIAAYFKCGGVDSAHKLFDELSDRDVVSWNSMISGCVMNGFSHRGLEFFIQMLILRVGVDLATLVNALVACANIGSLSLGRALHGHGVKASLGRDVMLNNTLLDMYSKCGNLDSAIQVFEKMGQTTVVSWTSVIAAYIREGLYDDAIRLFYEMGSKGINADVYAMTSVLHACACSNSLDSGRDVHNYFIKNNMPLSLPVFNALMDMYAKCGSMEEAHLAFSQIPVKDVVSWNTMIGGYSKNSLPNEALKLFAEMQKESRPDSVTMACILPACGSLAALEIGKGIHGHILRNRYSSDLHVANAIVDMYVKCGSLGHAHVLFNMMPEKDLISWTVMITGYGMHGFGNEAVATFQKMRNAGIKPDEITFTSILYACSHSGLLNEGWKFFDSMTSEFSIEPKLEHYACMVDLLARTGNLSKAYRFIKTMPVKPDATIWGALLCGCRIHHDVELAEKVAEHVFELEPENTGYYVLLANIYAEEEKWEEVKKLRERIGKQGLKKNPGCSWIEVQGKFTIFISADTAHPQAKRIVSLLKSLRSKMKNEGYSPRMRYALINGDDTEKEVALCGHSEKLAMAFGILNLPPGRIIRVTKNLRVCGDCHEMAKFMSKTTRREIVLRDTNRFHHFKDGFCSCKDFW</sequence>
<keyword evidence="2" id="KW-0677">Repeat</keyword>